<comment type="caution">
    <text evidence="2">The sequence shown here is derived from an EMBL/GenBank/DDBJ whole genome shotgun (WGS) entry which is preliminary data.</text>
</comment>
<evidence type="ECO:0000256" key="1">
    <source>
        <dbReference type="SAM" id="Phobius"/>
    </source>
</evidence>
<evidence type="ECO:0000313" key="3">
    <source>
        <dbReference type="Proteomes" id="UP000287533"/>
    </source>
</evidence>
<feature type="transmembrane region" description="Helical" evidence="1">
    <location>
        <begin position="102"/>
        <end position="120"/>
    </location>
</feature>
<keyword evidence="3" id="KW-1185">Reference proteome</keyword>
<protein>
    <submittedName>
        <fullName evidence="2">Signal transduction histidine kinase-like protein</fullName>
    </submittedName>
</protein>
<proteinExistence type="predicted"/>
<accession>A0A430FK12</accession>
<dbReference type="AlphaFoldDB" id="A0A430FK12"/>
<feature type="transmembrane region" description="Helical" evidence="1">
    <location>
        <begin position="67"/>
        <end position="90"/>
    </location>
</feature>
<keyword evidence="1" id="KW-0472">Membrane</keyword>
<name>A0A430FK12_9BIFI</name>
<keyword evidence="2" id="KW-0808">Transferase</keyword>
<evidence type="ECO:0000313" key="2">
    <source>
        <dbReference type="EMBL" id="RSX53167.1"/>
    </source>
</evidence>
<keyword evidence="1" id="KW-0812">Transmembrane</keyword>
<dbReference type="GO" id="GO:0016301">
    <property type="term" value="F:kinase activity"/>
    <property type="evidence" value="ECO:0007669"/>
    <property type="project" value="UniProtKB-KW"/>
</dbReference>
<gene>
    <name evidence="2" type="ORF">D2E25_1140</name>
</gene>
<reference evidence="2 3" key="1">
    <citation type="submission" date="2018-09" db="EMBL/GenBank/DDBJ databases">
        <title>Characterization of the phylogenetic diversity of five novel species belonging to the genus Bifidobacterium.</title>
        <authorList>
            <person name="Lugli G.A."/>
            <person name="Duranti S."/>
            <person name="Milani C."/>
        </authorList>
    </citation>
    <scope>NUCLEOTIDE SEQUENCE [LARGE SCALE GENOMIC DNA]</scope>
    <source>
        <strain evidence="2 3">2034B</strain>
    </source>
</reference>
<feature type="transmembrane region" description="Helical" evidence="1">
    <location>
        <begin position="44"/>
        <end position="61"/>
    </location>
</feature>
<dbReference type="EMBL" id="QXGL01000003">
    <property type="protein sequence ID" value="RSX53167.1"/>
    <property type="molecule type" value="Genomic_DNA"/>
</dbReference>
<feature type="transmembrane region" description="Helical" evidence="1">
    <location>
        <begin position="132"/>
        <end position="154"/>
    </location>
</feature>
<sequence>MTVPVLLTQRIRRRRAAYCAAVAVCVIIEMILRWPAPSMFHLSYFLIPIAALLALLVLVVAPDAGAWLIAILVCMGLVSPFPMSYSYLLIVPVMLMIIWRQNRIAAGITAALAILAILVDRKLLFGLGVSDAVIISFAYCMIAVTLGVTSLWTVDRQRLRERSRQQHDRQCAAAALHDRTTNDLADAIMLIDHDLERTDLPAEQIADLHRLRRFIQHAMTGTYQVIDTLDDKRN</sequence>
<keyword evidence="2" id="KW-0418">Kinase</keyword>
<organism evidence="2 3">
    <name type="scientific">Bifidobacterium goeldii</name>
    <dbReference type="NCBI Taxonomy" id="2306975"/>
    <lineage>
        <taxon>Bacteria</taxon>
        <taxon>Bacillati</taxon>
        <taxon>Actinomycetota</taxon>
        <taxon>Actinomycetes</taxon>
        <taxon>Bifidobacteriales</taxon>
        <taxon>Bifidobacteriaceae</taxon>
        <taxon>Bifidobacterium</taxon>
    </lineage>
</organism>
<keyword evidence="1" id="KW-1133">Transmembrane helix</keyword>
<dbReference type="Proteomes" id="UP000287533">
    <property type="component" value="Unassembled WGS sequence"/>
</dbReference>